<gene>
    <name evidence="1" type="ORF">J1778_02880</name>
</gene>
<accession>A0ABS6LQC1</accession>
<sequence>MARDELLLTGVENKKSMKGNVMIAYVSIAGNICHSELSKKAALLRYPGLSALYLLR</sequence>
<name>A0ABS6LQC1_9GAMM</name>
<proteinExistence type="predicted"/>
<keyword evidence="2" id="KW-1185">Reference proteome</keyword>
<evidence type="ECO:0000313" key="1">
    <source>
        <dbReference type="EMBL" id="MBU9854232.1"/>
    </source>
</evidence>
<reference evidence="1 2" key="1">
    <citation type="submission" date="2021-03" db="EMBL/GenBank/DDBJ databases">
        <title>Five novel Rahnella species.</title>
        <authorList>
            <person name="Brady C."/>
            <person name="Asselin J."/>
            <person name="Beer S."/>
            <person name="Bruberg M.B."/>
            <person name="Crampton B."/>
            <person name="Venter S."/>
            <person name="Arnold D."/>
            <person name="Denman S."/>
        </authorList>
    </citation>
    <scope>NUCLEOTIDE SEQUENCE [LARGE SCALE GENOMIC DNA]</scope>
    <source>
        <strain evidence="1 2">H11b</strain>
    </source>
</reference>
<comment type="caution">
    <text evidence="1">The sequence shown here is derived from an EMBL/GenBank/DDBJ whole genome shotgun (WGS) entry which is preliminary data.</text>
</comment>
<dbReference type="Proteomes" id="UP000734343">
    <property type="component" value="Unassembled WGS sequence"/>
</dbReference>
<dbReference type="EMBL" id="JAFMOW010000049">
    <property type="protein sequence ID" value="MBU9854232.1"/>
    <property type="molecule type" value="Genomic_DNA"/>
</dbReference>
<dbReference type="RefSeq" id="WP_217171901.1">
    <property type="nucleotide sequence ID" value="NZ_JAFMOW010000049.1"/>
</dbReference>
<evidence type="ECO:0000313" key="2">
    <source>
        <dbReference type="Proteomes" id="UP000734343"/>
    </source>
</evidence>
<protein>
    <submittedName>
        <fullName evidence="1">Uncharacterized protein</fullName>
    </submittedName>
</protein>
<organism evidence="1 2">
    <name type="scientific">Rahnella bonaserana</name>
    <dbReference type="NCBI Taxonomy" id="2816248"/>
    <lineage>
        <taxon>Bacteria</taxon>
        <taxon>Pseudomonadati</taxon>
        <taxon>Pseudomonadota</taxon>
        <taxon>Gammaproteobacteria</taxon>
        <taxon>Enterobacterales</taxon>
        <taxon>Yersiniaceae</taxon>
        <taxon>Rahnella</taxon>
    </lineage>
</organism>